<dbReference type="EMBL" id="CP027665">
    <property type="protein sequence ID" value="AVO39628.1"/>
    <property type="molecule type" value="Genomic_DNA"/>
</dbReference>
<proteinExistence type="predicted"/>
<dbReference type="Proteomes" id="UP000237655">
    <property type="component" value="Chromosome"/>
</dbReference>
<keyword evidence="3" id="KW-1185">Reference proteome</keyword>
<feature type="transmembrane region" description="Helical" evidence="1">
    <location>
        <begin position="106"/>
        <end position="125"/>
    </location>
</feature>
<keyword evidence="1" id="KW-0472">Membrane</keyword>
<protein>
    <submittedName>
        <fullName evidence="2">DUF2938 family protein</fullName>
    </submittedName>
</protein>
<dbReference type="AlphaFoldDB" id="A0A2S0MUS4"/>
<feature type="transmembrane region" description="Helical" evidence="1">
    <location>
        <begin position="77"/>
        <end position="99"/>
    </location>
</feature>
<sequence length="169" mass="17599">MGWSAEVVARTVATGIGATMVMDVAGLLRARLFGVPGLDWGLVGRWAAGIARGRFLLPPGQVARATTPSERLAGWGLHYSVGIVLAAGLTLLCGPAWLISPPLLPVLGYGTATVVLPFFILQPGLGLGVAARKVPTPWLARRRSVVTHAIFGCGLYLSARAGALLQLLP</sequence>
<reference evidence="3" key="1">
    <citation type="submission" date="2018-03" db="EMBL/GenBank/DDBJ databases">
        <title>Genomic analysis of the strain SH-1 isolated from shrimp intestine.</title>
        <authorList>
            <person name="Kim Y.-S."/>
            <person name="Kim S.-E."/>
            <person name="Kim K.-H."/>
        </authorList>
    </citation>
    <scope>NUCLEOTIDE SEQUENCE [LARGE SCALE GENOMIC DNA]</scope>
    <source>
        <strain evidence="3">SH-1</strain>
    </source>
</reference>
<evidence type="ECO:0000313" key="2">
    <source>
        <dbReference type="EMBL" id="AVO39628.1"/>
    </source>
</evidence>
<organism evidence="2 3">
    <name type="scientific">Pukyongiella litopenaei</name>
    <dbReference type="NCBI Taxonomy" id="2605946"/>
    <lineage>
        <taxon>Bacteria</taxon>
        <taxon>Pseudomonadati</taxon>
        <taxon>Pseudomonadota</taxon>
        <taxon>Alphaproteobacteria</taxon>
        <taxon>Rhodobacterales</taxon>
        <taxon>Paracoccaceae</taxon>
        <taxon>Pukyongiella</taxon>
    </lineage>
</organism>
<evidence type="ECO:0000256" key="1">
    <source>
        <dbReference type="SAM" id="Phobius"/>
    </source>
</evidence>
<gene>
    <name evidence="2" type="ORF">C6Y53_02960</name>
</gene>
<dbReference type="InterPro" id="IPR021329">
    <property type="entry name" value="DUF2938"/>
</dbReference>
<feature type="transmembrane region" description="Helical" evidence="1">
    <location>
        <begin position="145"/>
        <end position="168"/>
    </location>
</feature>
<evidence type="ECO:0000313" key="3">
    <source>
        <dbReference type="Proteomes" id="UP000237655"/>
    </source>
</evidence>
<dbReference type="Pfam" id="PF11158">
    <property type="entry name" value="DUF2938"/>
    <property type="match status" value="1"/>
</dbReference>
<name>A0A2S0MUS4_9RHOB</name>
<dbReference type="KEGG" id="thas:C6Y53_02960"/>
<accession>A0A2S0MUS4</accession>
<keyword evidence="1" id="KW-1133">Transmembrane helix</keyword>
<keyword evidence="1" id="KW-0812">Transmembrane</keyword>